<evidence type="ECO:0000313" key="9">
    <source>
        <dbReference type="EMBL" id="MQL83406.1"/>
    </source>
</evidence>
<dbReference type="EMBL" id="NMUH01000693">
    <property type="protein sequence ID" value="MQL83406.1"/>
    <property type="molecule type" value="Genomic_DNA"/>
</dbReference>
<dbReference type="PANTHER" id="PTHR23168:SF0">
    <property type="entry name" value="MITOTIC SPINDLE ASSEMBLY CHECKPOINT PROTEIN MAD1"/>
    <property type="match status" value="1"/>
</dbReference>
<sequence>MILRTPPVQRKRRASSALDHESPVSDRRLVVYEDPAPVASHDHSDQLVCTYQCRQMLGVEIGQGTGMDSAFPVKSEVMDALSLAEKQVIDYQSRVETLEQNLTRSEEERKRFKDHLDFVEQELAASKGREQALQQQLLKEVTEFQERFKNQVKHSSELEVQLRKEADLRRCAESSATAAKDKVLELEKKARHILESSEREKKHLQKEISYFQDEGKLSCSRISAELERMKMKADNAMKESELLKKQMEEVREQLNEEAEVREARKLKSLHANTELLKEKLLEEKGRREKAEAEIITLEEVQMNAEKLENELKIWKSLVNMIPGVLCFDDIPQKFASLQKEAIDSTLKVGEVTAQLKELEIALESENLCRQQAETQFALAKEKAEDLVLEVKRLKLMLILLALNLTPNYFDGYAKPVESAVVGAVTEERDRLSKHAVTPNKLRIVDTEGATVNASLLRELESSLAAKEEIIKAFESDLHKQGEIINRQHDELKVLNENLNNEARRIKSLERESDRLRAEISLLESKLGHGDYSTESTKVLRMVNTLNIDNETKHTIEALRSELEKAKAKLQAIEELKGQSEAGNLIDAQISDKLAQLKGQIATLEKREERYKAVFAEKISVFRRACCSLFGYKIVMDDQQRPNGIPVTRFTLQSIYAQSDDEKLDFEYESGNTNILVNGYTSQPEISHQVEIFISKMNSIPAFTANLTMESFNKRTLS</sequence>
<evidence type="ECO:0000256" key="3">
    <source>
        <dbReference type="ARBA" id="ARBA00022618"/>
    </source>
</evidence>
<evidence type="ECO:0000256" key="4">
    <source>
        <dbReference type="ARBA" id="ARBA00022776"/>
    </source>
</evidence>
<protein>
    <recommendedName>
        <fullName evidence="11">Mitotic spindle checkpoint protein MAD1</fullName>
    </recommendedName>
</protein>
<dbReference type="OrthoDB" id="331602at2759"/>
<keyword evidence="4" id="KW-0498">Mitosis</keyword>
<dbReference type="Gene3D" id="6.10.250.90">
    <property type="match status" value="1"/>
</dbReference>
<dbReference type="GO" id="GO:0000776">
    <property type="term" value="C:kinetochore"/>
    <property type="evidence" value="ECO:0007669"/>
    <property type="project" value="TreeGrafter"/>
</dbReference>
<feature type="coiled-coil region" evidence="7">
    <location>
        <begin position="187"/>
        <end position="317"/>
    </location>
</feature>
<dbReference type="InterPro" id="IPR008672">
    <property type="entry name" value="Mad1"/>
</dbReference>
<dbReference type="GO" id="GO:0051315">
    <property type="term" value="P:attachment of mitotic spindle microtubules to kinetochore"/>
    <property type="evidence" value="ECO:0007669"/>
    <property type="project" value="TreeGrafter"/>
</dbReference>
<feature type="coiled-coil region" evidence="7">
    <location>
        <begin position="81"/>
        <end position="136"/>
    </location>
</feature>
<feature type="coiled-coil region" evidence="7">
    <location>
        <begin position="355"/>
        <end position="389"/>
    </location>
</feature>
<accession>A0A843UME5</accession>
<keyword evidence="7" id="KW-0175">Coiled coil</keyword>
<dbReference type="Proteomes" id="UP000652761">
    <property type="component" value="Unassembled WGS sequence"/>
</dbReference>
<proteinExistence type="inferred from homology"/>
<dbReference type="AlphaFoldDB" id="A0A843UME5"/>
<evidence type="ECO:0000256" key="1">
    <source>
        <dbReference type="ARBA" id="ARBA00004123"/>
    </source>
</evidence>
<evidence type="ECO:0000256" key="8">
    <source>
        <dbReference type="SAM" id="MobiDB-lite"/>
    </source>
</evidence>
<dbReference type="Gene3D" id="3.30.457.60">
    <property type="match status" value="1"/>
</dbReference>
<comment type="caution">
    <text evidence="9">The sequence shown here is derived from an EMBL/GenBank/DDBJ whole genome shotgun (WGS) entry which is preliminary data.</text>
</comment>
<keyword evidence="6" id="KW-0131">Cell cycle</keyword>
<evidence type="ECO:0000256" key="7">
    <source>
        <dbReference type="SAM" id="Coils"/>
    </source>
</evidence>
<evidence type="ECO:0000313" key="10">
    <source>
        <dbReference type="Proteomes" id="UP000652761"/>
    </source>
</evidence>
<feature type="coiled-coil region" evidence="7">
    <location>
        <begin position="456"/>
        <end position="613"/>
    </location>
</feature>
<dbReference type="Pfam" id="PF05557">
    <property type="entry name" value="MAD"/>
    <property type="match status" value="1"/>
</dbReference>
<dbReference type="SUPFAM" id="SSF75704">
    <property type="entry name" value="Mitotic arrest deficient-like 1, Mad1"/>
    <property type="match status" value="1"/>
</dbReference>
<dbReference type="GO" id="GO:0072686">
    <property type="term" value="C:mitotic spindle"/>
    <property type="evidence" value="ECO:0007669"/>
    <property type="project" value="TreeGrafter"/>
</dbReference>
<feature type="region of interest" description="Disordered" evidence="8">
    <location>
        <begin position="1"/>
        <end position="22"/>
    </location>
</feature>
<dbReference type="Gene3D" id="1.20.5.170">
    <property type="match status" value="1"/>
</dbReference>
<name>A0A843UME5_COLES</name>
<evidence type="ECO:0000256" key="5">
    <source>
        <dbReference type="ARBA" id="ARBA00023242"/>
    </source>
</evidence>
<dbReference type="GO" id="GO:0005635">
    <property type="term" value="C:nuclear envelope"/>
    <property type="evidence" value="ECO:0007669"/>
    <property type="project" value="TreeGrafter"/>
</dbReference>
<keyword evidence="5" id="KW-0539">Nucleus</keyword>
<dbReference type="PANTHER" id="PTHR23168">
    <property type="entry name" value="MITOTIC SPINDLE ASSEMBLY CHECKPOINT PROTEIN MAD1 MITOTIC ARREST DEFICIENT-LIKE PROTEIN 1"/>
    <property type="match status" value="1"/>
</dbReference>
<keyword evidence="3" id="KW-0132">Cell division</keyword>
<evidence type="ECO:0000256" key="2">
    <source>
        <dbReference type="ARBA" id="ARBA00008029"/>
    </source>
</evidence>
<keyword evidence="10" id="KW-1185">Reference proteome</keyword>
<gene>
    <name evidence="9" type="ORF">Taro_015901</name>
</gene>
<comment type="subcellular location">
    <subcellularLocation>
        <location evidence="1">Nucleus</location>
    </subcellularLocation>
</comment>
<organism evidence="9 10">
    <name type="scientific">Colocasia esculenta</name>
    <name type="common">Wild taro</name>
    <name type="synonym">Arum esculentum</name>
    <dbReference type="NCBI Taxonomy" id="4460"/>
    <lineage>
        <taxon>Eukaryota</taxon>
        <taxon>Viridiplantae</taxon>
        <taxon>Streptophyta</taxon>
        <taxon>Embryophyta</taxon>
        <taxon>Tracheophyta</taxon>
        <taxon>Spermatophyta</taxon>
        <taxon>Magnoliopsida</taxon>
        <taxon>Liliopsida</taxon>
        <taxon>Araceae</taxon>
        <taxon>Aroideae</taxon>
        <taxon>Colocasieae</taxon>
        <taxon>Colocasia</taxon>
    </lineage>
</organism>
<reference evidence="9" key="1">
    <citation type="submission" date="2017-07" db="EMBL/GenBank/DDBJ databases">
        <title>Taro Niue Genome Assembly and Annotation.</title>
        <authorList>
            <person name="Atibalentja N."/>
            <person name="Keating K."/>
            <person name="Fields C.J."/>
        </authorList>
    </citation>
    <scope>NUCLEOTIDE SEQUENCE</scope>
    <source>
        <strain evidence="9">Niue_2</strain>
        <tissue evidence="9">Leaf</tissue>
    </source>
</reference>
<comment type="similarity">
    <text evidence="2">Belongs to the MAD1 family.</text>
</comment>
<dbReference type="GO" id="GO:0051301">
    <property type="term" value="P:cell division"/>
    <property type="evidence" value="ECO:0007669"/>
    <property type="project" value="UniProtKB-KW"/>
</dbReference>
<evidence type="ECO:0000256" key="6">
    <source>
        <dbReference type="ARBA" id="ARBA00023306"/>
    </source>
</evidence>
<dbReference type="FunFam" id="3.30.457.60:FF:000004">
    <property type="entry name" value="Mitotic spindle checkpoint protein MAD1"/>
    <property type="match status" value="1"/>
</dbReference>
<evidence type="ECO:0008006" key="11">
    <source>
        <dbReference type="Google" id="ProtNLM"/>
    </source>
</evidence>
<dbReference type="GO" id="GO:0007094">
    <property type="term" value="P:mitotic spindle assembly checkpoint signaling"/>
    <property type="evidence" value="ECO:0007669"/>
    <property type="project" value="InterPro"/>
</dbReference>